<organism evidence="1 2">
    <name type="scientific">Neofusicoccum ribis</name>
    <dbReference type="NCBI Taxonomy" id="45134"/>
    <lineage>
        <taxon>Eukaryota</taxon>
        <taxon>Fungi</taxon>
        <taxon>Dikarya</taxon>
        <taxon>Ascomycota</taxon>
        <taxon>Pezizomycotina</taxon>
        <taxon>Dothideomycetes</taxon>
        <taxon>Dothideomycetes incertae sedis</taxon>
        <taxon>Botryosphaeriales</taxon>
        <taxon>Botryosphaeriaceae</taxon>
        <taxon>Neofusicoccum</taxon>
    </lineage>
</organism>
<proteinExistence type="predicted"/>
<name>A0ABR3T0H1_9PEZI</name>
<reference evidence="1 2" key="1">
    <citation type="submission" date="2024-02" db="EMBL/GenBank/DDBJ databases">
        <title>De novo assembly and annotation of 12 fungi associated with fruit tree decline syndrome in Ontario, Canada.</title>
        <authorList>
            <person name="Sulman M."/>
            <person name="Ellouze W."/>
            <person name="Ilyukhin E."/>
        </authorList>
    </citation>
    <scope>NUCLEOTIDE SEQUENCE [LARGE SCALE GENOMIC DNA]</scope>
    <source>
        <strain evidence="1 2">M1-105</strain>
    </source>
</reference>
<sequence length="91" mass="10299">MRLIGNGLAAPLSGTPLFGHYTNDYAEVFNEISRLDQNANPPIFIPSLVELRRKCFDHVSSSLLQLEREMQSMHQDKDKVNRAIGLLRDMG</sequence>
<keyword evidence="2" id="KW-1185">Reference proteome</keyword>
<dbReference type="Proteomes" id="UP001521116">
    <property type="component" value="Unassembled WGS sequence"/>
</dbReference>
<accession>A0ABR3T0H1</accession>
<evidence type="ECO:0000313" key="2">
    <source>
        <dbReference type="Proteomes" id="UP001521116"/>
    </source>
</evidence>
<protein>
    <submittedName>
        <fullName evidence="1">Uncharacterized protein</fullName>
    </submittedName>
</protein>
<comment type="caution">
    <text evidence="1">The sequence shown here is derived from an EMBL/GenBank/DDBJ whole genome shotgun (WGS) entry which is preliminary data.</text>
</comment>
<dbReference type="EMBL" id="JAJVDC020000024">
    <property type="protein sequence ID" value="KAL1633085.1"/>
    <property type="molecule type" value="Genomic_DNA"/>
</dbReference>
<evidence type="ECO:0000313" key="1">
    <source>
        <dbReference type="EMBL" id="KAL1633085.1"/>
    </source>
</evidence>
<gene>
    <name evidence="1" type="ORF">SLS56_003156</name>
</gene>